<evidence type="ECO:0000313" key="2">
    <source>
        <dbReference type="Proteomes" id="UP001177003"/>
    </source>
</evidence>
<evidence type="ECO:0000313" key="1">
    <source>
        <dbReference type="EMBL" id="CAI9263925.1"/>
    </source>
</evidence>
<protein>
    <submittedName>
        <fullName evidence="1">Uncharacterized protein</fullName>
    </submittedName>
</protein>
<dbReference type="PANTHER" id="PTHR16199">
    <property type="entry name" value="CONDENSIN-2 COMPLEX SUBUNIT G2"/>
    <property type="match status" value="1"/>
</dbReference>
<dbReference type="Pfam" id="PF12422">
    <property type="entry name" value="Condensin2nSMC"/>
    <property type="match status" value="1"/>
</dbReference>
<keyword evidence="2" id="KW-1185">Reference proteome</keyword>
<organism evidence="1 2">
    <name type="scientific">Lactuca saligna</name>
    <name type="common">Willowleaf lettuce</name>
    <dbReference type="NCBI Taxonomy" id="75948"/>
    <lineage>
        <taxon>Eukaryota</taxon>
        <taxon>Viridiplantae</taxon>
        <taxon>Streptophyta</taxon>
        <taxon>Embryophyta</taxon>
        <taxon>Tracheophyta</taxon>
        <taxon>Spermatophyta</taxon>
        <taxon>Magnoliopsida</taxon>
        <taxon>eudicotyledons</taxon>
        <taxon>Gunneridae</taxon>
        <taxon>Pentapetalae</taxon>
        <taxon>asterids</taxon>
        <taxon>campanulids</taxon>
        <taxon>Asterales</taxon>
        <taxon>Asteraceae</taxon>
        <taxon>Cichorioideae</taxon>
        <taxon>Cichorieae</taxon>
        <taxon>Lactucinae</taxon>
        <taxon>Lactuca</taxon>
    </lineage>
</organism>
<gene>
    <name evidence="1" type="ORF">LSALG_LOCUS4595</name>
</gene>
<dbReference type="GO" id="GO:0005634">
    <property type="term" value="C:nucleus"/>
    <property type="evidence" value="ECO:0007669"/>
    <property type="project" value="InterPro"/>
</dbReference>
<dbReference type="PANTHER" id="PTHR16199:SF4">
    <property type="entry name" value="CONDENSIN-2 COMPLEX SUBUNIT G2"/>
    <property type="match status" value="1"/>
</dbReference>
<dbReference type="InterPro" id="IPR024741">
    <property type="entry name" value="Condensin2_G2"/>
</dbReference>
<reference evidence="1" key="1">
    <citation type="submission" date="2023-04" db="EMBL/GenBank/DDBJ databases">
        <authorList>
            <person name="Vijverberg K."/>
            <person name="Xiong W."/>
            <person name="Schranz E."/>
        </authorList>
    </citation>
    <scope>NUCLEOTIDE SEQUENCE</scope>
</reference>
<sequence length="191" mass="20983">MVQWANSQVGASNTRGRCLLSFIEEEQSPPLGVARGFNGKEARKDNGNGENGAIFLISQVISHSNGVCSLQSSVFHINNFALCYPYAFTLHLLPQPVVETRPSTITFFSHLFPRSSTSFAVPPTLMLSDSSSASSSSASGYQIPFGRKSMLEAYVDIVFRAWKAANGETREEISWKHMQALVDISTHEQGY</sequence>
<dbReference type="GO" id="GO:0000796">
    <property type="term" value="C:condensin complex"/>
    <property type="evidence" value="ECO:0007669"/>
    <property type="project" value="TreeGrafter"/>
</dbReference>
<dbReference type="AlphaFoldDB" id="A0AA35Y3S0"/>
<name>A0AA35Y3S0_LACSI</name>
<proteinExistence type="predicted"/>
<dbReference type="GO" id="GO:0000070">
    <property type="term" value="P:mitotic sister chromatid segregation"/>
    <property type="evidence" value="ECO:0007669"/>
    <property type="project" value="TreeGrafter"/>
</dbReference>
<accession>A0AA35Y3S0</accession>
<dbReference type="Proteomes" id="UP001177003">
    <property type="component" value="Chromosome 0"/>
</dbReference>
<dbReference type="EMBL" id="OX465086">
    <property type="protein sequence ID" value="CAI9263925.1"/>
    <property type="molecule type" value="Genomic_DNA"/>
</dbReference>